<evidence type="ECO:0000256" key="2">
    <source>
        <dbReference type="ARBA" id="ARBA00022448"/>
    </source>
</evidence>
<dbReference type="InterPro" id="IPR006311">
    <property type="entry name" value="TAT_signal"/>
</dbReference>
<dbReference type="Pfam" id="PF13416">
    <property type="entry name" value="SBP_bac_8"/>
    <property type="match status" value="1"/>
</dbReference>
<evidence type="ECO:0000256" key="5">
    <source>
        <dbReference type="SAM" id="MobiDB-lite"/>
    </source>
</evidence>
<evidence type="ECO:0000256" key="4">
    <source>
        <dbReference type="ARBA" id="ARBA00022764"/>
    </source>
</evidence>
<accession>A0ABW1SZL2</accession>
<comment type="subcellular location">
    <subcellularLocation>
        <location evidence="1">Periplasm</location>
    </subcellularLocation>
</comment>
<evidence type="ECO:0000256" key="1">
    <source>
        <dbReference type="ARBA" id="ARBA00004418"/>
    </source>
</evidence>
<evidence type="ECO:0000313" key="7">
    <source>
        <dbReference type="Proteomes" id="UP001596138"/>
    </source>
</evidence>
<dbReference type="CDD" id="cd13590">
    <property type="entry name" value="PBP2_PotD_PotF_like"/>
    <property type="match status" value="1"/>
</dbReference>
<keyword evidence="4" id="KW-0574">Periplasm</keyword>
<dbReference type="InterPro" id="IPR006059">
    <property type="entry name" value="SBP"/>
</dbReference>
<dbReference type="PRINTS" id="PR00909">
    <property type="entry name" value="SPERMDNBNDNG"/>
</dbReference>
<dbReference type="PROSITE" id="PS51318">
    <property type="entry name" value="TAT"/>
    <property type="match status" value="1"/>
</dbReference>
<feature type="region of interest" description="Disordered" evidence="5">
    <location>
        <begin position="38"/>
        <end position="67"/>
    </location>
</feature>
<dbReference type="EMBL" id="JBHSTI010000008">
    <property type="protein sequence ID" value="MFC6237896.1"/>
    <property type="molecule type" value="Genomic_DNA"/>
</dbReference>
<evidence type="ECO:0000313" key="6">
    <source>
        <dbReference type="EMBL" id="MFC6237896.1"/>
    </source>
</evidence>
<dbReference type="PANTHER" id="PTHR30222">
    <property type="entry name" value="SPERMIDINE/PUTRESCINE-BINDING PERIPLASMIC PROTEIN"/>
    <property type="match status" value="1"/>
</dbReference>
<name>A0ABW1SZL2_9ACTN</name>
<dbReference type="Gene3D" id="3.40.190.10">
    <property type="entry name" value="Periplasmic binding protein-like II"/>
    <property type="match status" value="2"/>
</dbReference>
<keyword evidence="3" id="KW-0732">Signal</keyword>
<keyword evidence="2" id="KW-0813">Transport</keyword>
<keyword evidence="7" id="KW-1185">Reference proteome</keyword>
<dbReference type="PANTHER" id="PTHR30222:SF17">
    <property type="entry name" value="SPERMIDINE_PUTRESCINE-BINDING PERIPLASMIC PROTEIN"/>
    <property type="match status" value="1"/>
</dbReference>
<organism evidence="6 7">
    <name type="scientific">Longivirga aurantiaca</name>
    <dbReference type="NCBI Taxonomy" id="1837743"/>
    <lineage>
        <taxon>Bacteria</taxon>
        <taxon>Bacillati</taxon>
        <taxon>Actinomycetota</taxon>
        <taxon>Actinomycetes</taxon>
        <taxon>Sporichthyales</taxon>
        <taxon>Sporichthyaceae</taxon>
        <taxon>Longivirga</taxon>
    </lineage>
</organism>
<dbReference type="RefSeq" id="WP_386765611.1">
    <property type="nucleotide sequence ID" value="NZ_JBHSTI010000008.1"/>
</dbReference>
<sequence>MADQPLDPMTSAIVSSMSRRRFLRAAGIGGAAMAAAACGAKGTGGGSTASASGAPSPSTQPDKSDSEKLVNWSNWVSYIDTDDESGDRPSLAEFEKQTGIKVTYTEDVNGNQDFYAKVRAQLEQGRDIGRDIVVLTDWMAGLWVSKGFALPLDDANIPNKGNILPALADPAFDPKRAHTMPWQSGFAGLGYNKALLKEATGKDSMKSVADLWDPALKGKVTVLDEMRDTIGIIMLAQGKDPSNFTDDDFNAAADELQKQLDSGQIRQVTGNDYLTALENKDVVAVIGWSGDVAALGGDYEFSLPESGGTLWTDNMLIPAMAAHQKNAEAVMNYYYDPKVAAQVAAYVQYITPVAGVQEEIAKIDPGLTENQLIFPTEETLSKVKIFMPLTPAQQTKYEQQFQQLIGN</sequence>
<gene>
    <name evidence="6" type="ORF">ACFQGU_08400</name>
</gene>
<reference evidence="7" key="1">
    <citation type="journal article" date="2019" name="Int. J. Syst. Evol. Microbiol.">
        <title>The Global Catalogue of Microorganisms (GCM) 10K type strain sequencing project: providing services to taxonomists for standard genome sequencing and annotation.</title>
        <authorList>
            <consortium name="The Broad Institute Genomics Platform"/>
            <consortium name="The Broad Institute Genome Sequencing Center for Infectious Disease"/>
            <person name="Wu L."/>
            <person name="Ma J."/>
        </authorList>
    </citation>
    <scope>NUCLEOTIDE SEQUENCE [LARGE SCALE GENOMIC DNA]</scope>
    <source>
        <strain evidence="7">CGMCC 4.7317</strain>
    </source>
</reference>
<dbReference type="InterPro" id="IPR001188">
    <property type="entry name" value="Sperm_putr-bd"/>
</dbReference>
<proteinExistence type="predicted"/>
<evidence type="ECO:0000256" key="3">
    <source>
        <dbReference type="ARBA" id="ARBA00022729"/>
    </source>
</evidence>
<comment type="caution">
    <text evidence="6">The sequence shown here is derived from an EMBL/GenBank/DDBJ whole genome shotgun (WGS) entry which is preliminary data.</text>
</comment>
<dbReference type="Proteomes" id="UP001596138">
    <property type="component" value="Unassembled WGS sequence"/>
</dbReference>
<protein>
    <submittedName>
        <fullName evidence="6">PotD/PotF family extracellular solute-binding protein</fullName>
    </submittedName>
</protein>
<dbReference type="SUPFAM" id="SSF53850">
    <property type="entry name" value="Periplasmic binding protein-like II"/>
    <property type="match status" value="1"/>
</dbReference>